<evidence type="ECO:0000256" key="1">
    <source>
        <dbReference type="ARBA" id="ARBA00007465"/>
    </source>
</evidence>
<dbReference type="GO" id="GO:0019843">
    <property type="term" value="F:rRNA binding"/>
    <property type="evidence" value="ECO:0007669"/>
    <property type="project" value="UniProtKB-UniRule"/>
</dbReference>
<dbReference type="Gene3D" id="1.10.1050.10">
    <property type="entry name" value="Ribosomal Protein S4 Delta 41, Chain A, domain 1"/>
    <property type="match status" value="1"/>
</dbReference>
<accession>A0A9D1KJJ6</accession>
<proteinExistence type="inferred from homology"/>
<dbReference type="NCBIfam" id="NF003717">
    <property type="entry name" value="PRK05327.1"/>
    <property type="match status" value="1"/>
</dbReference>
<feature type="domain" description="Small ribosomal subunit protein uS4 N-terminal" evidence="9">
    <location>
        <begin position="3"/>
        <end position="87"/>
    </location>
</feature>
<comment type="function">
    <text evidence="7">With S5 and S12 plays an important role in translational accuracy.</text>
</comment>
<dbReference type="GO" id="GO:0006412">
    <property type="term" value="P:translation"/>
    <property type="evidence" value="ECO:0007669"/>
    <property type="project" value="UniProtKB-UniRule"/>
</dbReference>
<dbReference type="NCBIfam" id="TIGR01017">
    <property type="entry name" value="rpsD_bact"/>
    <property type="match status" value="1"/>
</dbReference>
<dbReference type="EMBL" id="DVLL01000003">
    <property type="protein sequence ID" value="HIT58235.1"/>
    <property type="molecule type" value="Genomic_DNA"/>
</dbReference>
<gene>
    <name evidence="7 10" type="primary">rpsD</name>
    <name evidence="10" type="ORF">IAC39_00690</name>
</gene>
<dbReference type="Pfam" id="PF01479">
    <property type="entry name" value="S4"/>
    <property type="match status" value="1"/>
</dbReference>
<dbReference type="InterPro" id="IPR036986">
    <property type="entry name" value="S4_RNA-bd_sf"/>
</dbReference>
<keyword evidence="5 7" id="KW-0687">Ribonucleoprotein</keyword>
<evidence type="ECO:0000256" key="2">
    <source>
        <dbReference type="ARBA" id="ARBA00022730"/>
    </source>
</evidence>
<dbReference type="InterPro" id="IPR001912">
    <property type="entry name" value="Ribosomal_uS4_N"/>
</dbReference>
<evidence type="ECO:0000256" key="7">
    <source>
        <dbReference type="HAMAP-Rule" id="MF_01306"/>
    </source>
</evidence>
<evidence type="ECO:0000259" key="9">
    <source>
        <dbReference type="SMART" id="SM01390"/>
    </source>
</evidence>
<organism evidence="10 11">
    <name type="scientific">Candidatus Faeciplasma pullistercoris</name>
    <dbReference type="NCBI Taxonomy" id="2840800"/>
    <lineage>
        <taxon>Bacteria</taxon>
        <taxon>Bacillati</taxon>
        <taxon>Bacillota</taxon>
        <taxon>Clostridia</taxon>
        <taxon>Eubacteriales</taxon>
        <taxon>Oscillospiraceae</taxon>
        <taxon>Oscillospiraceae incertae sedis</taxon>
        <taxon>Candidatus Faeciplasma</taxon>
    </lineage>
</organism>
<evidence type="ECO:0000313" key="11">
    <source>
        <dbReference type="Proteomes" id="UP000824136"/>
    </source>
</evidence>
<protein>
    <recommendedName>
        <fullName evidence="6 7">Small ribosomal subunit protein uS4</fullName>
    </recommendedName>
</protein>
<dbReference type="SMART" id="SM00363">
    <property type="entry name" value="S4"/>
    <property type="match status" value="1"/>
</dbReference>
<dbReference type="AlphaFoldDB" id="A0A9D1KJJ6"/>
<dbReference type="Proteomes" id="UP000824136">
    <property type="component" value="Unassembled WGS sequence"/>
</dbReference>
<dbReference type="Pfam" id="PF00163">
    <property type="entry name" value="Ribosomal_S4"/>
    <property type="match status" value="1"/>
</dbReference>
<dbReference type="InterPro" id="IPR005709">
    <property type="entry name" value="Ribosomal_uS4_bac-type"/>
</dbReference>
<evidence type="ECO:0000256" key="6">
    <source>
        <dbReference type="ARBA" id="ARBA00035254"/>
    </source>
</evidence>
<reference evidence="10" key="1">
    <citation type="submission" date="2020-10" db="EMBL/GenBank/DDBJ databases">
        <authorList>
            <person name="Gilroy R."/>
        </authorList>
    </citation>
    <scope>NUCLEOTIDE SEQUENCE</scope>
    <source>
        <strain evidence="10">CHK33-4379</strain>
    </source>
</reference>
<evidence type="ECO:0000259" key="8">
    <source>
        <dbReference type="SMART" id="SM00363"/>
    </source>
</evidence>
<comment type="function">
    <text evidence="7">One of the primary rRNA binding proteins, it binds directly to 16S rRNA where it nucleates assembly of the body of the 30S subunit.</text>
</comment>
<dbReference type="GO" id="GO:0042274">
    <property type="term" value="P:ribosomal small subunit biogenesis"/>
    <property type="evidence" value="ECO:0007669"/>
    <property type="project" value="TreeGrafter"/>
</dbReference>
<evidence type="ECO:0000256" key="5">
    <source>
        <dbReference type="ARBA" id="ARBA00023274"/>
    </source>
</evidence>
<keyword evidence="3 7" id="KW-0694">RNA-binding</keyword>
<dbReference type="InterPro" id="IPR022801">
    <property type="entry name" value="Ribosomal_uS4"/>
</dbReference>
<dbReference type="SMART" id="SM01390">
    <property type="entry name" value="Ribosomal_S4"/>
    <property type="match status" value="1"/>
</dbReference>
<keyword evidence="2 7" id="KW-0699">rRNA-binding</keyword>
<feature type="domain" description="RNA-binding S4" evidence="8">
    <location>
        <begin position="88"/>
        <end position="150"/>
    </location>
</feature>
<dbReference type="InterPro" id="IPR002942">
    <property type="entry name" value="S4_RNA-bd"/>
</dbReference>
<name>A0A9D1KJJ6_9FIRM</name>
<dbReference type="GO" id="GO:0015935">
    <property type="term" value="C:small ribosomal subunit"/>
    <property type="evidence" value="ECO:0007669"/>
    <property type="project" value="InterPro"/>
</dbReference>
<dbReference type="SUPFAM" id="SSF55174">
    <property type="entry name" value="Alpha-L RNA-binding motif"/>
    <property type="match status" value="1"/>
</dbReference>
<dbReference type="PANTHER" id="PTHR11831:SF4">
    <property type="entry name" value="SMALL RIBOSOMAL SUBUNIT PROTEIN US4M"/>
    <property type="match status" value="1"/>
</dbReference>
<dbReference type="HAMAP" id="MF_01306_B">
    <property type="entry name" value="Ribosomal_uS4_B"/>
    <property type="match status" value="1"/>
</dbReference>
<comment type="caution">
    <text evidence="10">The sequence shown here is derived from an EMBL/GenBank/DDBJ whole genome shotgun (WGS) entry which is preliminary data.</text>
</comment>
<sequence length="198" mass="22829">MALNKEPILKKCKSLGISPMVMGVAKETKRDPKANVRKKESEYARQLKEKQKLKFIYGVLENQFRHIYERAEKMEGQAGANLLTLLELRLDNVAFRMGLSMTRREARQLVSHGHFNVNGARVDIPSYRVKVGDVISLRENSKKSVKFKEIVEATNGRLIPTWLEVDKDNLTAKVTRLPVKEDLDYEVEEHMIVELYSK</sequence>
<evidence type="ECO:0000256" key="3">
    <source>
        <dbReference type="ARBA" id="ARBA00022884"/>
    </source>
</evidence>
<evidence type="ECO:0000313" key="10">
    <source>
        <dbReference type="EMBL" id="HIT58235.1"/>
    </source>
</evidence>
<dbReference type="PANTHER" id="PTHR11831">
    <property type="entry name" value="30S 40S RIBOSOMAL PROTEIN"/>
    <property type="match status" value="1"/>
</dbReference>
<reference evidence="10" key="2">
    <citation type="journal article" date="2021" name="PeerJ">
        <title>Extensive microbial diversity within the chicken gut microbiome revealed by metagenomics and culture.</title>
        <authorList>
            <person name="Gilroy R."/>
            <person name="Ravi A."/>
            <person name="Getino M."/>
            <person name="Pursley I."/>
            <person name="Horton D.L."/>
            <person name="Alikhan N.F."/>
            <person name="Baker D."/>
            <person name="Gharbi K."/>
            <person name="Hall N."/>
            <person name="Watson M."/>
            <person name="Adriaenssens E.M."/>
            <person name="Foster-Nyarko E."/>
            <person name="Jarju S."/>
            <person name="Secka A."/>
            <person name="Antonio M."/>
            <person name="Oren A."/>
            <person name="Chaudhuri R.R."/>
            <person name="La Ragione R."/>
            <person name="Hildebrand F."/>
            <person name="Pallen M.J."/>
        </authorList>
    </citation>
    <scope>NUCLEOTIDE SEQUENCE</scope>
    <source>
        <strain evidence="10">CHK33-4379</strain>
    </source>
</reference>
<dbReference type="Gene3D" id="3.10.290.10">
    <property type="entry name" value="RNA-binding S4 domain"/>
    <property type="match status" value="1"/>
</dbReference>
<dbReference type="CDD" id="cd00165">
    <property type="entry name" value="S4"/>
    <property type="match status" value="1"/>
</dbReference>
<evidence type="ECO:0000256" key="4">
    <source>
        <dbReference type="ARBA" id="ARBA00022980"/>
    </source>
</evidence>
<comment type="subunit">
    <text evidence="7">Part of the 30S ribosomal subunit. Contacts protein S5. The interaction surface between S4 and S5 is involved in control of translational fidelity.</text>
</comment>
<dbReference type="FunFam" id="3.10.290.10:FF:000001">
    <property type="entry name" value="30S ribosomal protein S4"/>
    <property type="match status" value="1"/>
</dbReference>
<comment type="similarity">
    <text evidence="1 7">Belongs to the universal ribosomal protein uS4 family.</text>
</comment>
<dbReference type="PROSITE" id="PS50889">
    <property type="entry name" value="S4"/>
    <property type="match status" value="1"/>
</dbReference>
<keyword evidence="4 7" id="KW-0689">Ribosomal protein</keyword>
<dbReference type="GO" id="GO:0003735">
    <property type="term" value="F:structural constituent of ribosome"/>
    <property type="evidence" value="ECO:0007669"/>
    <property type="project" value="InterPro"/>
</dbReference>